<proteinExistence type="predicted"/>
<keyword evidence="1" id="KW-0472">Membrane</keyword>
<feature type="transmembrane region" description="Helical" evidence="1">
    <location>
        <begin position="61"/>
        <end position="80"/>
    </location>
</feature>
<evidence type="ECO:0000256" key="1">
    <source>
        <dbReference type="SAM" id="Phobius"/>
    </source>
</evidence>
<evidence type="ECO:0000313" key="3">
    <source>
        <dbReference type="Proteomes" id="UP000092444"/>
    </source>
</evidence>
<dbReference type="EMBL" id="CCAG010006132">
    <property type="status" value="NOT_ANNOTATED_CDS"/>
    <property type="molecule type" value="Genomic_DNA"/>
</dbReference>
<keyword evidence="1" id="KW-0812">Transmembrane</keyword>
<name>A0A1B0FKP4_GLOMM</name>
<reference evidence="2" key="1">
    <citation type="submission" date="2020-05" db="UniProtKB">
        <authorList>
            <consortium name="EnsemblMetazoa"/>
        </authorList>
    </citation>
    <scope>IDENTIFICATION</scope>
    <source>
        <strain evidence="2">Yale</strain>
    </source>
</reference>
<keyword evidence="3" id="KW-1185">Reference proteome</keyword>
<sequence>MYERKLNVLDESRDLATQAIAQKSSIYEEYHAPAKGRIDRYDHNDAAQAVFISFQLIESKLFIHICFVYVFFAINSFNLIKIKYICSSHAQFLCNQSKFAHLSEAPSPEDTAHIQMLIRKRKKKKINNK</sequence>
<dbReference type="STRING" id="37546.A0A1B0FKP4"/>
<evidence type="ECO:0000313" key="2">
    <source>
        <dbReference type="EnsemblMetazoa" id="GMOY004411-PA"/>
    </source>
</evidence>
<accession>A0A1B0FKP4</accession>
<dbReference type="Proteomes" id="UP000092444">
    <property type="component" value="Unassembled WGS sequence"/>
</dbReference>
<organism evidence="2 3">
    <name type="scientific">Glossina morsitans morsitans</name>
    <name type="common">Savannah tsetse fly</name>
    <dbReference type="NCBI Taxonomy" id="37546"/>
    <lineage>
        <taxon>Eukaryota</taxon>
        <taxon>Metazoa</taxon>
        <taxon>Ecdysozoa</taxon>
        <taxon>Arthropoda</taxon>
        <taxon>Hexapoda</taxon>
        <taxon>Insecta</taxon>
        <taxon>Pterygota</taxon>
        <taxon>Neoptera</taxon>
        <taxon>Endopterygota</taxon>
        <taxon>Diptera</taxon>
        <taxon>Brachycera</taxon>
        <taxon>Muscomorpha</taxon>
        <taxon>Hippoboscoidea</taxon>
        <taxon>Glossinidae</taxon>
        <taxon>Glossina</taxon>
    </lineage>
</organism>
<dbReference type="VEuPathDB" id="VectorBase:GMOY004411"/>
<dbReference type="EnsemblMetazoa" id="GMOY004411-RA">
    <property type="protein sequence ID" value="GMOY004411-PA"/>
    <property type="gene ID" value="GMOY004411"/>
</dbReference>
<keyword evidence="1" id="KW-1133">Transmembrane helix</keyword>
<protein>
    <submittedName>
        <fullName evidence="2">Uncharacterized protein</fullName>
    </submittedName>
</protein>
<dbReference type="AlphaFoldDB" id="A0A1B0FKP4"/>